<dbReference type="RefSeq" id="WP_183865584.1">
    <property type="nucleotide sequence ID" value="NZ_JACHCF010000001.1"/>
</dbReference>
<dbReference type="InterPro" id="IPR003313">
    <property type="entry name" value="AraC-bd"/>
</dbReference>
<evidence type="ECO:0000256" key="3">
    <source>
        <dbReference type="ARBA" id="ARBA00023163"/>
    </source>
</evidence>
<dbReference type="PRINTS" id="PR00032">
    <property type="entry name" value="HTHARAC"/>
</dbReference>
<evidence type="ECO:0000256" key="1">
    <source>
        <dbReference type="ARBA" id="ARBA00023015"/>
    </source>
</evidence>
<dbReference type="Pfam" id="PF02311">
    <property type="entry name" value="AraC_binding"/>
    <property type="match status" value="1"/>
</dbReference>
<evidence type="ECO:0000259" key="4">
    <source>
        <dbReference type="PROSITE" id="PS01124"/>
    </source>
</evidence>
<dbReference type="SUPFAM" id="SSF46689">
    <property type="entry name" value="Homeodomain-like"/>
    <property type="match status" value="2"/>
</dbReference>
<dbReference type="CDD" id="cd06986">
    <property type="entry name" value="cupin_MmsR-like_N"/>
    <property type="match status" value="1"/>
</dbReference>
<dbReference type="PROSITE" id="PS00041">
    <property type="entry name" value="HTH_ARAC_FAMILY_1"/>
    <property type="match status" value="1"/>
</dbReference>
<dbReference type="SUPFAM" id="SSF51215">
    <property type="entry name" value="Regulatory protein AraC"/>
    <property type="match status" value="1"/>
</dbReference>
<dbReference type="PROSITE" id="PS01124">
    <property type="entry name" value="HTH_ARAC_FAMILY_2"/>
    <property type="match status" value="1"/>
</dbReference>
<dbReference type="GO" id="GO:0003700">
    <property type="term" value="F:DNA-binding transcription factor activity"/>
    <property type="evidence" value="ECO:0007669"/>
    <property type="project" value="InterPro"/>
</dbReference>
<sequence length="308" mass="35901">MNNVYKRRDGFDGEKIIHIPSKILKNYLKKHPALFNIYIAHIGYFPKAWSHYREWRKGCEDNIFIYCLTGKGYYVIDNKRFEVTPNQFFVIPATDKCIKYWSDTDDPWTIYWVHYTGSIIDNFNTSLNIDFFKGPVPIPFNSKAIEIWKNIFQCLEMGYSMENLCNANFRLYHFIASFLFPDKNVSVDASGHGDIINSTILEMKNNIDKKLVVEEMASLHKLSGSHFSSLFRKATGMPPIDYFIHLKMQKACQLLCINKAKIKEVAMDLGYEDPYYFSRLFKKYMGLSPEQYKLTTISPLTLKTAVAI</sequence>
<protein>
    <submittedName>
        <fullName evidence="5">AraC-like DNA-binding protein</fullName>
    </submittedName>
</protein>
<dbReference type="InterPro" id="IPR009057">
    <property type="entry name" value="Homeodomain-like_sf"/>
</dbReference>
<dbReference type="InterPro" id="IPR037923">
    <property type="entry name" value="HTH-like"/>
</dbReference>
<dbReference type="Proteomes" id="UP000537718">
    <property type="component" value="Unassembled WGS sequence"/>
</dbReference>
<keyword evidence="3" id="KW-0804">Transcription</keyword>
<feature type="domain" description="HTH araC/xylS-type" evidence="4">
    <location>
        <begin position="197"/>
        <end position="295"/>
    </location>
</feature>
<comment type="caution">
    <text evidence="5">The sequence shown here is derived from an EMBL/GenBank/DDBJ whole genome shotgun (WGS) entry which is preliminary data.</text>
</comment>
<evidence type="ECO:0000313" key="6">
    <source>
        <dbReference type="Proteomes" id="UP000537718"/>
    </source>
</evidence>
<keyword evidence="1" id="KW-0805">Transcription regulation</keyword>
<reference evidence="5 6" key="1">
    <citation type="submission" date="2020-08" db="EMBL/GenBank/DDBJ databases">
        <title>Genomic Encyclopedia of Type Strains, Phase IV (KMG-V): Genome sequencing to study the core and pangenomes of soil and plant-associated prokaryotes.</title>
        <authorList>
            <person name="Whitman W."/>
        </authorList>
    </citation>
    <scope>NUCLEOTIDE SEQUENCE [LARGE SCALE GENOMIC DNA]</scope>
    <source>
        <strain evidence="5 6">MP7CTX6</strain>
    </source>
</reference>
<dbReference type="SMART" id="SM00342">
    <property type="entry name" value="HTH_ARAC"/>
    <property type="match status" value="1"/>
</dbReference>
<gene>
    <name evidence="5" type="ORF">HDE69_000482</name>
</gene>
<evidence type="ECO:0000313" key="5">
    <source>
        <dbReference type="EMBL" id="MBB5619446.1"/>
    </source>
</evidence>
<dbReference type="InterPro" id="IPR018060">
    <property type="entry name" value="HTH_AraC"/>
</dbReference>
<dbReference type="GO" id="GO:0043565">
    <property type="term" value="F:sequence-specific DNA binding"/>
    <property type="evidence" value="ECO:0007669"/>
    <property type="project" value="InterPro"/>
</dbReference>
<dbReference type="Gene3D" id="2.60.120.10">
    <property type="entry name" value="Jelly Rolls"/>
    <property type="match status" value="1"/>
</dbReference>
<dbReference type="InterPro" id="IPR020449">
    <property type="entry name" value="Tscrpt_reg_AraC-type_HTH"/>
</dbReference>
<proteinExistence type="predicted"/>
<evidence type="ECO:0000256" key="2">
    <source>
        <dbReference type="ARBA" id="ARBA00023125"/>
    </source>
</evidence>
<dbReference type="AlphaFoldDB" id="A0A7W9DHU1"/>
<accession>A0A7W9DHU1</accession>
<dbReference type="PANTHER" id="PTHR43280:SF30">
    <property type="entry name" value="MMSAB OPERON REGULATORY PROTEIN"/>
    <property type="match status" value="1"/>
</dbReference>
<keyword evidence="2 5" id="KW-0238">DNA-binding</keyword>
<dbReference type="Pfam" id="PF12833">
    <property type="entry name" value="HTH_18"/>
    <property type="match status" value="1"/>
</dbReference>
<dbReference type="Gene3D" id="1.10.10.60">
    <property type="entry name" value="Homeodomain-like"/>
    <property type="match status" value="2"/>
</dbReference>
<dbReference type="InterPro" id="IPR014710">
    <property type="entry name" value="RmlC-like_jellyroll"/>
</dbReference>
<name>A0A7W9DHU1_9SPHI</name>
<dbReference type="PANTHER" id="PTHR43280">
    <property type="entry name" value="ARAC-FAMILY TRANSCRIPTIONAL REGULATOR"/>
    <property type="match status" value="1"/>
</dbReference>
<dbReference type="EMBL" id="JACHCF010000001">
    <property type="protein sequence ID" value="MBB5619446.1"/>
    <property type="molecule type" value="Genomic_DNA"/>
</dbReference>
<organism evidence="5 6">
    <name type="scientific">Pedobacter cryoconitis</name>
    <dbReference type="NCBI Taxonomy" id="188932"/>
    <lineage>
        <taxon>Bacteria</taxon>
        <taxon>Pseudomonadati</taxon>
        <taxon>Bacteroidota</taxon>
        <taxon>Sphingobacteriia</taxon>
        <taxon>Sphingobacteriales</taxon>
        <taxon>Sphingobacteriaceae</taxon>
        <taxon>Pedobacter</taxon>
    </lineage>
</organism>
<dbReference type="InterPro" id="IPR018062">
    <property type="entry name" value="HTH_AraC-typ_CS"/>
</dbReference>